<name>A0AAV6FTR9_9TELE</name>
<dbReference type="FunFam" id="3.40.50.300:FF:000541">
    <property type="entry name" value="Immunity related GTPase M"/>
    <property type="match status" value="1"/>
</dbReference>
<organism evidence="6 7">
    <name type="scientific">Alosa alosa</name>
    <name type="common">allis shad</name>
    <dbReference type="NCBI Taxonomy" id="278164"/>
    <lineage>
        <taxon>Eukaryota</taxon>
        <taxon>Metazoa</taxon>
        <taxon>Chordata</taxon>
        <taxon>Craniata</taxon>
        <taxon>Vertebrata</taxon>
        <taxon>Euteleostomi</taxon>
        <taxon>Actinopterygii</taxon>
        <taxon>Neopterygii</taxon>
        <taxon>Teleostei</taxon>
        <taxon>Clupei</taxon>
        <taxon>Clupeiformes</taxon>
        <taxon>Clupeoidei</taxon>
        <taxon>Clupeidae</taxon>
        <taxon>Alosa</taxon>
    </lineage>
</organism>
<protein>
    <recommendedName>
        <fullName evidence="5">IRG-type G domain-containing protein</fullName>
    </recommendedName>
</protein>
<evidence type="ECO:0000313" key="6">
    <source>
        <dbReference type="EMBL" id="KAG5266239.1"/>
    </source>
</evidence>
<dbReference type="EMBL" id="JADWDJ010000018">
    <property type="protein sequence ID" value="KAG5266239.1"/>
    <property type="molecule type" value="Genomic_DNA"/>
</dbReference>
<evidence type="ECO:0000313" key="7">
    <source>
        <dbReference type="Proteomes" id="UP000823561"/>
    </source>
</evidence>
<sequence length="398" mass="43664">MASPQPISEREISEMSSMLPSGVVSVVMGQVRGMLEQADSTTLDIAVTGEAGAGKSSFINAFRCLRDDDPGAAETGVTETTQKASAYAHPTAPNVRLWDLPGIGTPAFRPERYLEDVGLLRTYDFFIILASERFRECHAQLAGAISEAGKHFYFVRNKVDRELQANARRRGPQSRTDADVLQEIRTDCLENLRRTGLKEQKVFLISCFEPQSFDLVLLQTSLLDDLDGLKRRALLLSLPSHTSTLVEHKKQELGAELWRGVMSACLDGFTRGDAIGGAVPKLMDTLRDYQRNFGLDSASLHRLAAMTGTTYDDLCSEVRSSLGRELVSGTLERLLSQLGPAPQFLIRQLESRVPVLGSVVSGGLSFMAGYYLLSTALSELSQDAERVMLRALQATQLS</sequence>
<evidence type="ECO:0000256" key="1">
    <source>
        <dbReference type="ARBA" id="ARBA00005429"/>
    </source>
</evidence>
<dbReference type="SUPFAM" id="SSF52540">
    <property type="entry name" value="P-loop containing nucleoside triphosphate hydrolases"/>
    <property type="match status" value="1"/>
</dbReference>
<dbReference type="InterPro" id="IPR030385">
    <property type="entry name" value="G_IRG_dom"/>
</dbReference>
<dbReference type="PANTHER" id="PTHR32341">
    <property type="entry name" value="INTERFERON-INDUCIBLE GTPASE"/>
    <property type="match status" value="1"/>
</dbReference>
<proteinExistence type="inferred from homology"/>
<reference evidence="6" key="1">
    <citation type="submission" date="2020-10" db="EMBL/GenBank/DDBJ databases">
        <title>Chromosome-scale genome assembly of the Allis shad, Alosa alosa.</title>
        <authorList>
            <person name="Margot Z."/>
            <person name="Christophe K."/>
            <person name="Cabau C."/>
            <person name="Louis A."/>
            <person name="Berthelot C."/>
            <person name="Parey E."/>
            <person name="Roest Crollius H."/>
            <person name="Montfort J."/>
            <person name="Robinson-Rechavi M."/>
            <person name="Bucao C."/>
            <person name="Bouchez O."/>
            <person name="Gislard M."/>
            <person name="Lluch J."/>
            <person name="Milhes M."/>
            <person name="Lampietro C."/>
            <person name="Lopez Roques C."/>
            <person name="Donnadieu C."/>
            <person name="Braasch I."/>
            <person name="Desvignes T."/>
            <person name="Postlethwait J."/>
            <person name="Bobe J."/>
            <person name="Guiguen Y."/>
        </authorList>
    </citation>
    <scope>NUCLEOTIDE SEQUENCE</scope>
    <source>
        <strain evidence="6">M-15738</strain>
        <tissue evidence="6">Blood</tissue>
    </source>
</reference>
<dbReference type="GO" id="GO:0016020">
    <property type="term" value="C:membrane"/>
    <property type="evidence" value="ECO:0007669"/>
    <property type="project" value="InterPro"/>
</dbReference>
<dbReference type="GO" id="GO:0003924">
    <property type="term" value="F:GTPase activity"/>
    <property type="evidence" value="ECO:0007669"/>
    <property type="project" value="TreeGrafter"/>
</dbReference>
<dbReference type="PANTHER" id="PTHR32341:SF17">
    <property type="entry name" value="IRG-TYPE G DOMAIN-CONTAINING PROTEIN"/>
    <property type="match status" value="1"/>
</dbReference>
<dbReference type="Proteomes" id="UP000823561">
    <property type="component" value="Chromosome 18"/>
</dbReference>
<dbReference type="GO" id="GO:0005525">
    <property type="term" value="F:GTP binding"/>
    <property type="evidence" value="ECO:0007669"/>
    <property type="project" value="UniProtKB-KW"/>
</dbReference>
<comment type="caution">
    <text evidence="6">The sequence shown here is derived from an EMBL/GenBank/DDBJ whole genome shotgun (WGS) entry which is preliminary data.</text>
</comment>
<dbReference type="AlphaFoldDB" id="A0AAV6FTR9"/>
<dbReference type="Gene3D" id="3.40.50.300">
    <property type="entry name" value="P-loop containing nucleotide triphosphate hydrolases"/>
    <property type="match status" value="1"/>
</dbReference>
<evidence type="ECO:0000256" key="2">
    <source>
        <dbReference type="ARBA" id="ARBA00022741"/>
    </source>
</evidence>
<dbReference type="InterPro" id="IPR007743">
    <property type="entry name" value="Immunity-related_GTPase-like"/>
</dbReference>
<evidence type="ECO:0000259" key="5">
    <source>
        <dbReference type="PROSITE" id="PS51716"/>
    </source>
</evidence>
<keyword evidence="4" id="KW-0342">GTP-binding</keyword>
<dbReference type="Pfam" id="PF05049">
    <property type="entry name" value="IIGP"/>
    <property type="match status" value="1"/>
</dbReference>
<keyword evidence="2" id="KW-0547">Nucleotide-binding</keyword>
<dbReference type="InterPro" id="IPR051515">
    <property type="entry name" value="IRG"/>
</dbReference>
<dbReference type="InterPro" id="IPR027417">
    <property type="entry name" value="P-loop_NTPase"/>
</dbReference>
<keyword evidence="7" id="KW-1185">Reference proteome</keyword>
<evidence type="ECO:0000256" key="3">
    <source>
        <dbReference type="ARBA" id="ARBA00022801"/>
    </source>
</evidence>
<accession>A0AAV6FTR9</accession>
<gene>
    <name evidence="6" type="ORF">AALO_G00228720</name>
</gene>
<dbReference type="PROSITE" id="PS51716">
    <property type="entry name" value="G_IRG"/>
    <property type="match status" value="1"/>
</dbReference>
<keyword evidence="3" id="KW-0378">Hydrolase</keyword>
<evidence type="ECO:0000256" key="4">
    <source>
        <dbReference type="ARBA" id="ARBA00023134"/>
    </source>
</evidence>
<feature type="domain" description="IRG-type G" evidence="5">
    <location>
        <begin position="41"/>
        <end position="225"/>
    </location>
</feature>
<comment type="similarity">
    <text evidence="1">Belongs to the TRAFAC class dynamin-like GTPase superfamily. IRG family.</text>
</comment>